<dbReference type="EMBL" id="CABVHO010000001">
    <property type="protein sequence ID" value="VVN50401.1"/>
    <property type="molecule type" value="Genomic_DNA"/>
</dbReference>
<reference evidence="1 2" key="1">
    <citation type="submission" date="2019-09" db="EMBL/GenBank/DDBJ databases">
        <authorList>
            <person name="Chandra G."/>
            <person name="Truman W A."/>
        </authorList>
    </citation>
    <scope>NUCLEOTIDE SEQUENCE [LARGE SCALE GENOMIC DNA]</scope>
    <source>
        <strain evidence="1">PS685</strain>
    </source>
</reference>
<accession>A0A5E6YEJ1</accession>
<evidence type="ECO:0000313" key="1">
    <source>
        <dbReference type="EMBL" id="VVN50401.1"/>
    </source>
</evidence>
<organism evidence="1 2">
    <name type="scientific">Pseudomonas fluorescens</name>
    <dbReference type="NCBI Taxonomy" id="294"/>
    <lineage>
        <taxon>Bacteria</taxon>
        <taxon>Pseudomonadati</taxon>
        <taxon>Pseudomonadota</taxon>
        <taxon>Gammaproteobacteria</taxon>
        <taxon>Pseudomonadales</taxon>
        <taxon>Pseudomonadaceae</taxon>
        <taxon>Pseudomonas</taxon>
    </lineage>
</organism>
<dbReference type="AlphaFoldDB" id="A0A5E6YEJ1"/>
<evidence type="ECO:0008006" key="3">
    <source>
        <dbReference type="Google" id="ProtNLM"/>
    </source>
</evidence>
<gene>
    <name evidence="1" type="ORF">PS685_00287</name>
</gene>
<proteinExistence type="predicted"/>
<evidence type="ECO:0000313" key="2">
    <source>
        <dbReference type="Proteomes" id="UP000326437"/>
    </source>
</evidence>
<dbReference type="OrthoDB" id="6764591at2"/>
<name>A0A5E6YEJ1_PSEFL</name>
<dbReference type="RefSeq" id="WP_130871656.1">
    <property type="nucleotide sequence ID" value="NZ_CABVHO010000001.1"/>
</dbReference>
<sequence length="437" mass="48590">MKNKPSRASVIDYNPTPLNNVPFSIYRQTCVLAIFVLTLGFLQPVYAANVNVRAEFKPDPALPHQNTFTNKTPSNSHYCSYVPQTCINKGIISISAPISFRNSSRIIANNPDPRQGMMIRANSDWRTLIVTHAQTLETEELQVRITGIGTYTSIEPQNIHTLVPNASSWSDGLNKLWVGGYLWRGAGTCIGATTFVANWFGIPIYWTTPVSGATCSRAALYDIPNFTYRTLDFSYEMKTPNPLGMSSGDYNGEINYTVGPYQDIDMGDNMLPSDNILTIKFLLNVQHTLKVDIPPGGNKVELTPKGSWQEWMQNGRTPEKLFRDQPFMISASSRFKMQLACDRLVGDTCAISNTSSGHSVPVDVLVSMPNGIGNDDDSSVSREPLRASTGLLFKSTHYVDNKPSTLHFEIQRQHVLQMLSEQGKYSGNITVVWDSEI</sequence>
<protein>
    <recommendedName>
        <fullName evidence="3">Fimbrial protein</fullName>
    </recommendedName>
</protein>
<dbReference type="Proteomes" id="UP000326437">
    <property type="component" value="Unassembled WGS sequence"/>
</dbReference>